<keyword evidence="3" id="KW-1185">Reference proteome</keyword>
<name>A0A4U6X3S6_9PEZI</name>
<evidence type="ECO:0000313" key="2">
    <source>
        <dbReference type="EMBL" id="TKW49815.1"/>
    </source>
</evidence>
<evidence type="ECO:0000313" key="3">
    <source>
        <dbReference type="Proteomes" id="UP000310108"/>
    </source>
</evidence>
<gene>
    <name evidence="2" type="ORF">CTA1_5858</name>
</gene>
<reference evidence="2 3" key="1">
    <citation type="journal article" date="2019" name="PLoS ONE">
        <title>Comparative genome analysis indicates high evolutionary potential of pathogenicity genes in Colletotrichum tanaceti.</title>
        <authorList>
            <person name="Lelwala R.V."/>
            <person name="Korhonen P.K."/>
            <person name="Young N.D."/>
            <person name="Scott J.B."/>
            <person name="Ades P.A."/>
            <person name="Gasser R.B."/>
            <person name="Taylor P.W.J."/>
        </authorList>
    </citation>
    <scope>NUCLEOTIDE SEQUENCE [LARGE SCALE GENOMIC DNA]</scope>
    <source>
        <strain evidence="2">BRIP57314</strain>
    </source>
</reference>
<dbReference type="Proteomes" id="UP000310108">
    <property type="component" value="Unassembled WGS sequence"/>
</dbReference>
<comment type="caution">
    <text evidence="2">The sequence shown here is derived from an EMBL/GenBank/DDBJ whole genome shotgun (WGS) entry which is preliminary data.</text>
</comment>
<proteinExistence type="predicted"/>
<feature type="compositionally biased region" description="Basic and acidic residues" evidence="1">
    <location>
        <begin position="263"/>
        <end position="277"/>
    </location>
</feature>
<dbReference type="AlphaFoldDB" id="A0A4U6X3S6"/>
<sequence>MSYLEADQVRRPGVPEGPELDRVGGVGPEAADLDEQASRLEPVAARDGEGPALGGAAVDGDGQVARVGAEAPRRVERDVVVDKVDAQQLRAPGRDGDLVEPDGGAGPDVADLDPAREALAVGAGDLGGRAGQHGVGGGPRGIVVPGGRVGQLRRGDDVGEHEQLQLVAGEGGLVGARDGAEVGGGPDVAGGGGGADAQDVGEVEADGARVVAPVGEADDEAGAGQLAGPDVPLLLGVAADELGLAGEGVLVEGDDLAVGEDGVGRVRDEGRDGRGAEGQRGLVDGPHAHVELFLLDRQGVEADAVWNGGGLVRRAALEVAAARVDAVLEAEVVDVVAELLAAAGREQVRVPHEPAVGVAVPGRPPAVRRDGRVPGLGEPRVDQRVRVVLDDGLARVAVVVVVAVPPHLGRRRLVQRPGRGPAGEGRR</sequence>
<organism evidence="2 3">
    <name type="scientific">Colletotrichum tanaceti</name>
    <dbReference type="NCBI Taxonomy" id="1306861"/>
    <lineage>
        <taxon>Eukaryota</taxon>
        <taxon>Fungi</taxon>
        <taxon>Dikarya</taxon>
        <taxon>Ascomycota</taxon>
        <taxon>Pezizomycotina</taxon>
        <taxon>Sordariomycetes</taxon>
        <taxon>Hypocreomycetidae</taxon>
        <taxon>Glomerellales</taxon>
        <taxon>Glomerellaceae</taxon>
        <taxon>Colletotrichum</taxon>
        <taxon>Colletotrichum destructivum species complex</taxon>
    </lineage>
</organism>
<feature type="region of interest" description="Disordered" evidence="1">
    <location>
        <begin position="263"/>
        <end position="282"/>
    </location>
</feature>
<feature type="region of interest" description="Disordered" evidence="1">
    <location>
        <begin position="1"/>
        <end position="29"/>
    </location>
</feature>
<accession>A0A4U6X3S6</accession>
<protein>
    <submittedName>
        <fullName evidence="2">Uncharacterized protein</fullName>
    </submittedName>
</protein>
<evidence type="ECO:0000256" key="1">
    <source>
        <dbReference type="SAM" id="MobiDB-lite"/>
    </source>
</evidence>
<dbReference type="EMBL" id="PJEX01000478">
    <property type="protein sequence ID" value="TKW49815.1"/>
    <property type="molecule type" value="Genomic_DNA"/>
</dbReference>